<evidence type="ECO:0000313" key="12">
    <source>
        <dbReference type="Proteomes" id="UP000594759"/>
    </source>
</evidence>
<feature type="domain" description="Histidine kinase" evidence="10">
    <location>
        <begin position="63"/>
        <end position="249"/>
    </location>
</feature>
<dbReference type="InterPro" id="IPR036890">
    <property type="entry name" value="HATPase_C_sf"/>
</dbReference>
<sequence length="252" mass="28801">MPKNFSFSLVFTNYWFYCSVILVLLCVILYILLKNRAYRNQFDSKFSAQNEFIKLERQRISGEIHDEVGSGLSAIKLYAELSAKNKPDIEEVRQLSDMINDISEKINEVIWSTNSDNDSLINIIYYIEEQIRKFFEHSGIRFEGSLPNEIPEITIKSQSRRELYLLAKEIAHNAIKHSQASEVKLNIAISNGIILLNIKDNGVGFDPSAKKVKGMGLANIKLRTQKLKGTLKIENYKGTSILVRIPIDRNVS</sequence>
<dbReference type="GO" id="GO:0016020">
    <property type="term" value="C:membrane"/>
    <property type="evidence" value="ECO:0007669"/>
    <property type="project" value="InterPro"/>
</dbReference>
<dbReference type="PANTHER" id="PTHR24421">
    <property type="entry name" value="NITRATE/NITRITE SENSOR PROTEIN NARX-RELATED"/>
    <property type="match status" value="1"/>
</dbReference>
<protein>
    <recommendedName>
        <fullName evidence="2">histidine kinase</fullName>
        <ecNumber evidence="2">2.7.13.3</ecNumber>
    </recommendedName>
</protein>
<dbReference type="InterPro" id="IPR003594">
    <property type="entry name" value="HATPase_dom"/>
</dbReference>
<comment type="catalytic activity">
    <reaction evidence="1">
        <text>ATP + protein L-histidine = ADP + protein N-phospho-L-histidine.</text>
        <dbReference type="EC" id="2.7.13.3"/>
    </reaction>
</comment>
<evidence type="ECO:0000256" key="7">
    <source>
        <dbReference type="ARBA" id="ARBA00022840"/>
    </source>
</evidence>
<reference evidence="11 12" key="1">
    <citation type="submission" date="2020-11" db="EMBL/GenBank/DDBJ databases">
        <title>Pedobacter endophytica, an endophytic bacteria isolated form Carex pumila.</title>
        <authorList>
            <person name="Peng Y."/>
            <person name="Jiang L."/>
            <person name="Lee J."/>
        </authorList>
    </citation>
    <scope>NUCLEOTIDE SEQUENCE [LARGE SCALE GENOMIC DNA]</scope>
    <source>
        <strain evidence="11 12">JBR3-12</strain>
    </source>
</reference>
<dbReference type="SUPFAM" id="SSF55874">
    <property type="entry name" value="ATPase domain of HSP90 chaperone/DNA topoisomerase II/histidine kinase"/>
    <property type="match status" value="1"/>
</dbReference>
<dbReference type="AlphaFoldDB" id="A0A7U3SPD6"/>
<organism evidence="11 12">
    <name type="scientific">Pedobacter endophyticus</name>
    <dbReference type="NCBI Taxonomy" id="2789740"/>
    <lineage>
        <taxon>Bacteria</taxon>
        <taxon>Pseudomonadati</taxon>
        <taxon>Bacteroidota</taxon>
        <taxon>Sphingobacteriia</taxon>
        <taxon>Sphingobacteriales</taxon>
        <taxon>Sphingobacteriaceae</taxon>
        <taxon>Pedobacter</taxon>
    </lineage>
</organism>
<feature type="transmembrane region" description="Helical" evidence="9">
    <location>
        <begin position="14"/>
        <end position="33"/>
    </location>
</feature>
<dbReference type="Pfam" id="PF02518">
    <property type="entry name" value="HATPase_c"/>
    <property type="match status" value="1"/>
</dbReference>
<dbReference type="GO" id="GO:0046983">
    <property type="term" value="F:protein dimerization activity"/>
    <property type="evidence" value="ECO:0007669"/>
    <property type="project" value="InterPro"/>
</dbReference>
<dbReference type="Gene3D" id="1.20.5.1930">
    <property type="match status" value="1"/>
</dbReference>
<gene>
    <name evidence="11" type="ORF">IZT61_14845</name>
</gene>
<evidence type="ECO:0000256" key="8">
    <source>
        <dbReference type="ARBA" id="ARBA00023012"/>
    </source>
</evidence>
<keyword evidence="9" id="KW-1133">Transmembrane helix</keyword>
<accession>A0A7U3SPD6</accession>
<dbReference type="EMBL" id="CP064939">
    <property type="protein sequence ID" value="QPH38363.1"/>
    <property type="molecule type" value="Genomic_DNA"/>
</dbReference>
<evidence type="ECO:0000256" key="6">
    <source>
        <dbReference type="ARBA" id="ARBA00022777"/>
    </source>
</evidence>
<keyword evidence="7" id="KW-0067">ATP-binding</keyword>
<evidence type="ECO:0000256" key="3">
    <source>
        <dbReference type="ARBA" id="ARBA00022553"/>
    </source>
</evidence>
<dbReference type="RefSeq" id="WP_196097806.1">
    <property type="nucleotide sequence ID" value="NZ_CP064939.1"/>
</dbReference>
<keyword evidence="3" id="KW-0597">Phosphoprotein</keyword>
<dbReference type="GO" id="GO:0005524">
    <property type="term" value="F:ATP binding"/>
    <property type="evidence" value="ECO:0007669"/>
    <property type="project" value="UniProtKB-KW"/>
</dbReference>
<keyword evidence="8" id="KW-0902">Two-component regulatory system</keyword>
<evidence type="ECO:0000256" key="1">
    <source>
        <dbReference type="ARBA" id="ARBA00000085"/>
    </source>
</evidence>
<dbReference type="KEGG" id="pex:IZT61_14845"/>
<evidence type="ECO:0000256" key="9">
    <source>
        <dbReference type="SAM" id="Phobius"/>
    </source>
</evidence>
<dbReference type="CDD" id="cd16917">
    <property type="entry name" value="HATPase_UhpB-NarQ-NarX-like"/>
    <property type="match status" value="1"/>
</dbReference>
<keyword evidence="9" id="KW-0472">Membrane</keyword>
<keyword evidence="5" id="KW-0547">Nucleotide-binding</keyword>
<dbReference type="PANTHER" id="PTHR24421:SF10">
    <property type="entry name" value="NITRATE_NITRITE SENSOR PROTEIN NARQ"/>
    <property type="match status" value="1"/>
</dbReference>
<keyword evidence="6" id="KW-0418">Kinase</keyword>
<dbReference type="EC" id="2.7.13.3" evidence="2"/>
<dbReference type="InterPro" id="IPR050482">
    <property type="entry name" value="Sensor_HK_TwoCompSys"/>
</dbReference>
<keyword evidence="9" id="KW-0812">Transmembrane</keyword>
<dbReference type="PROSITE" id="PS50109">
    <property type="entry name" value="HIS_KIN"/>
    <property type="match status" value="1"/>
</dbReference>
<keyword evidence="12" id="KW-1185">Reference proteome</keyword>
<proteinExistence type="predicted"/>
<dbReference type="InterPro" id="IPR011712">
    <property type="entry name" value="Sig_transdc_His_kin_sub3_dim/P"/>
</dbReference>
<dbReference type="Pfam" id="PF07730">
    <property type="entry name" value="HisKA_3"/>
    <property type="match status" value="1"/>
</dbReference>
<name>A0A7U3SPD6_9SPHI</name>
<evidence type="ECO:0000259" key="10">
    <source>
        <dbReference type="PROSITE" id="PS50109"/>
    </source>
</evidence>
<keyword evidence="4" id="KW-0808">Transferase</keyword>
<evidence type="ECO:0000256" key="4">
    <source>
        <dbReference type="ARBA" id="ARBA00022679"/>
    </source>
</evidence>
<evidence type="ECO:0000256" key="2">
    <source>
        <dbReference type="ARBA" id="ARBA00012438"/>
    </source>
</evidence>
<dbReference type="InterPro" id="IPR005467">
    <property type="entry name" value="His_kinase_dom"/>
</dbReference>
<dbReference type="Gene3D" id="3.30.565.10">
    <property type="entry name" value="Histidine kinase-like ATPase, C-terminal domain"/>
    <property type="match status" value="1"/>
</dbReference>
<evidence type="ECO:0000256" key="5">
    <source>
        <dbReference type="ARBA" id="ARBA00022741"/>
    </source>
</evidence>
<dbReference type="GO" id="GO:0000155">
    <property type="term" value="F:phosphorelay sensor kinase activity"/>
    <property type="evidence" value="ECO:0007669"/>
    <property type="project" value="InterPro"/>
</dbReference>
<evidence type="ECO:0000313" key="11">
    <source>
        <dbReference type="EMBL" id="QPH38363.1"/>
    </source>
</evidence>
<dbReference type="SMART" id="SM00387">
    <property type="entry name" value="HATPase_c"/>
    <property type="match status" value="1"/>
</dbReference>
<dbReference type="Proteomes" id="UP000594759">
    <property type="component" value="Chromosome"/>
</dbReference>